<dbReference type="RefSeq" id="WP_345317221.1">
    <property type="nucleotide sequence ID" value="NZ_BAABLF010000014.1"/>
</dbReference>
<dbReference type="InterPro" id="IPR039262">
    <property type="entry name" value="DTWD2/TAPT"/>
</dbReference>
<keyword evidence="7" id="KW-1185">Reference proteome</keyword>
<dbReference type="PANTHER" id="PTHR21392:SF1">
    <property type="entry name" value="TRNA-URIDINE AMINOCARBOXYPROPYLTRANSFERASE"/>
    <property type="match status" value="1"/>
</dbReference>
<comment type="caution">
    <text evidence="6">The sequence shown here is derived from an EMBL/GenBank/DDBJ whole genome shotgun (WGS) entry which is preliminary data.</text>
</comment>
<evidence type="ECO:0000256" key="3">
    <source>
        <dbReference type="ARBA" id="ARBA00022691"/>
    </source>
</evidence>
<evidence type="ECO:0000313" key="7">
    <source>
        <dbReference type="Proteomes" id="UP001501600"/>
    </source>
</evidence>
<protein>
    <recommendedName>
        <fullName evidence="1">tRNA-uridine aminocarboxypropyltransferase</fullName>
        <ecNumber evidence="1">2.5.1.25</ecNumber>
    </recommendedName>
</protein>
<feature type="domain" description="DTW" evidence="5">
    <location>
        <begin position="34"/>
        <end position="226"/>
    </location>
</feature>
<dbReference type="Proteomes" id="UP001501600">
    <property type="component" value="Unassembled WGS sequence"/>
</dbReference>
<reference evidence="7" key="1">
    <citation type="journal article" date="2019" name="Int. J. Syst. Evol. Microbiol.">
        <title>The Global Catalogue of Microorganisms (GCM) 10K type strain sequencing project: providing services to taxonomists for standard genome sequencing and annotation.</title>
        <authorList>
            <consortium name="The Broad Institute Genomics Platform"/>
            <consortium name="The Broad Institute Genome Sequencing Center for Infectious Disease"/>
            <person name="Wu L."/>
            <person name="Ma J."/>
        </authorList>
    </citation>
    <scope>NUCLEOTIDE SEQUENCE [LARGE SCALE GENOMIC DNA]</scope>
    <source>
        <strain evidence="7">JCM 18720</strain>
    </source>
</reference>
<dbReference type="PANTHER" id="PTHR21392">
    <property type="entry name" value="TRNA-URIDINE AMINOCARBOXYPROPYLTRANSFERASE 2"/>
    <property type="match status" value="1"/>
</dbReference>
<keyword evidence="4" id="KW-0819">tRNA processing</keyword>
<dbReference type="EC" id="2.5.1.25" evidence="1"/>
<organism evidence="6 7">
    <name type="scientific">Ferrimonas gelatinilytica</name>
    <dbReference type="NCBI Taxonomy" id="1255257"/>
    <lineage>
        <taxon>Bacteria</taxon>
        <taxon>Pseudomonadati</taxon>
        <taxon>Pseudomonadota</taxon>
        <taxon>Gammaproteobacteria</taxon>
        <taxon>Alteromonadales</taxon>
        <taxon>Ferrimonadaceae</taxon>
        <taxon>Ferrimonas</taxon>
    </lineage>
</organism>
<evidence type="ECO:0000256" key="1">
    <source>
        <dbReference type="ARBA" id="ARBA00012386"/>
    </source>
</evidence>
<dbReference type="EMBL" id="BAABLF010000014">
    <property type="protein sequence ID" value="GAA5192906.1"/>
    <property type="molecule type" value="Genomic_DNA"/>
</dbReference>
<dbReference type="InterPro" id="IPR005636">
    <property type="entry name" value="DTW"/>
</dbReference>
<dbReference type="SMART" id="SM01144">
    <property type="entry name" value="DTW"/>
    <property type="match status" value="1"/>
</dbReference>
<sequence>MNHTAAVLPPNDVLRLRQERLALTTRPFNARGATVDRCPRCLIARTHCCCPWARPGQSPLQFVLLMHHKEPMKPTNTGRLIAEILPETRAFCWDRTEPDPALLALLANPRYRSIIVFPASHAEPEQVIQQIPATTDHRQPLMILLDGTWKQARRMFQSDYLASLPVLSIAPEAASQYRLRSAAHPHQLATAEVAAQVLAIAGDQRNAQALDAFFQVFARRYEAGKRQRPVCSHGEPFTFLEQLQP</sequence>
<name>A0ABP9SAL1_9GAMM</name>
<keyword evidence="3" id="KW-0949">S-adenosyl-L-methionine</keyword>
<evidence type="ECO:0000256" key="4">
    <source>
        <dbReference type="ARBA" id="ARBA00022694"/>
    </source>
</evidence>
<gene>
    <name evidence="6" type="primary">tapT</name>
    <name evidence="6" type="ORF">GCM10025772_23140</name>
</gene>
<dbReference type="Pfam" id="PF03942">
    <property type="entry name" value="DTW"/>
    <property type="match status" value="1"/>
</dbReference>
<evidence type="ECO:0000259" key="5">
    <source>
        <dbReference type="SMART" id="SM01144"/>
    </source>
</evidence>
<evidence type="ECO:0000313" key="6">
    <source>
        <dbReference type="EMBL" id="GAA5192906.1"/>
    </source>
</evidence>
<evidence type="ECO:0000256" key="2">
    <source>
        <dbReference type="ARBA" id="ARBA00022679"/>
    </source>
</evidence>
<accession>A0ABP9SAL1</accession>
<proteinExistence type="predicted"/>
<keyword evidence="2" id="KW-0808">Transferase</keyword>